<dbReference type="PROSITE" id="PS51462">
    <property type="entry name" value="NUDIX"/>
    <property type="match status" value="1"/>
</dbReference>
<evidence type="ECO:0000256" key="1">
    <source>
        <dbReference type="ARBA" id="ARBA00001936"/>
    </source>
</evidence>
<dbReference type="AlphaFoldDB" id="A0A5B7WXJ6"/>
<dbReference type="InterPro" id="IPR000086">
    <property type="entry name" value="NUDIX_hydrolase_dom"/>
</dbReference>
<comment type="cofactor">
    <cofactor evidence="1">
        <name>Mn(2+)</name>
        <dbReference type="ChEBI" id="CHEBI:29035"/>
    </cofactor>
</comment>
<dbReference type="GO" id="GO:0004519">
    <property type="term" value="F:endonuclease activity"/>
    <property type="evidence" value="ECO:0007669"/>
    <property type="project" value="UniProtKB-KW"/>
</dbReference>
<organism evidence="8 9">
    <name type="scientific">Glutamicibacter creatinolyticus</name>
    <dbReference type="NCBI Taxonomy" id="162496"/>
    <lineage>
        <taxon>Bacteria</taxon>
        <taxon>Bacillati</taxon>
        <taxon>Actinomycetota</taxon>
        <taxon>Actinomycetes</taxon>
        <taxon>Micrococcales</taxon>
        <taxon>Micrococcaceae</taxon>
        <taxon>Glutamicibacter</taxon>
    </lineage>
</organism>
<feature type="domain" description="Nudix hydrolase" evidence="7">
    <location>
        <begin position="37"/>
        <end position="181"/>
    </location>
</feature>
<keyword evidence="6" id="KW-0464">Manganese</keyword>
<dbReference type="GO" id="GO:0046872">
    <property type="term" value="F:metal ion binding"/>
    <property type="evidence" value="ECO:0007669"/>
    <property type="project" value="UniProtKB-KW"/>
</dbReference>
<protein>
    <submittedName>
        <fullName evidence="8">Endonuclease III</fullName>
    </submittedName>
</protein>
<dbReference type="GO" id="GO:0010945">
    <property type="term" value="F:coenzyme A diphosphatase activity"/>
    <property type="evidence" value="ECO:0007669"/>
    <property type="project" value="InterPro"/>
</dbReference>
<dbReference type="PANTHER" id="PTHR12992">
    <property type="entry name" value="NUDIX HYDROLASE"/>
    <property type="match status" value="1"/>
</dbReference>
<keyword evidence="8" id="KW-0540">Nuclease</keyword>
<reference evidence="8 9" key="1">
    <citation type="submission" date="2018-12" db="EMBL/GenBank/DDBJ databases">
        <title>Complete Genome Sequence of Glutamicibacter creatinolyticus strain LGCM259,isolated from an abscess of a 12-year-old mare in Italy.</title>
        <authorList>
            <person name="Santos R.G."/>
            <person name="Silva A.L."/>
            <person name="Seyffert N."/>
            <person name="Castro T.L.P."/>
            <person name="Attili A.R."/>
            <person name="Rifici C."/>
            <person name="Mazzullo G."/>
            <person name="Brenig B."/>
            <person name="Venanzi F."/>
            <person name="Azevedo V."/>
        </authorList>
    </citation>
    <scope>NUCLEOTIDE SEQUENCE [LARGE SCALE GENOMIC DNA]</scope>
    <source>
        <strain evidence="8 9">LGCM 259</strain>
    </source>
</reference>
<evidence type="ECO:0000256" key="6">
    <source>
        <dbReference type="ARBA" id="ARBA00023211"/>
    </source>
</evidence>
<evidence type="ECO:0000256" key="2">
    <source>
        <dbReference type="ARBA" id="ARBA00001946"/>
    </source>
</evidence>
<dbReference type="RefSeq" id="WP_138176850.1">
    <property type="nucleotide sequence ID" value="NZ_BAAAGL010000012.1"/>
</dbReference>
<evidence type="ECO:0000259" key="7">
    <source>
        <dbReference type="PROSITE" id="PS51462"/>
    </source>
</evidence>
<proteinExistence type="predicted"/>
<keyword evidence="5" id="KW-0460">Magnesium</keyword>
<evidence type="ECO:0000313" key="8">
    <source>
        <dbReference type="EMBL" id="QCY47944.1"/>
    </source>
</evidence>
<dbReference type="KEGG" id="gcr:GcLGCM259_2235"/>
<evidence type="ECO:0000256" key="4">
    <source>
        <dbReference type="ARBA" id="ARBA00022801"/>
    </source>
</evidence>
<dbReference type="Pfam" id="PF00293">
    <property type="entry name" value="NUDIX"/>
    <property type="match status" value="1"/>
</dbReference>
<keyword evidence="9" id="KW-1185">Reference proteome</keyword>
<gene>
    <name evidence="8" type="ORF">GcLGCM259_2235</name>
</gene>
<keyword evidence="3" id="KW-0479">Metal-binding</keyword>
<name>A0A5B7WXJ6_9MICC</name>
<keyword evidence="4" id="KW-0378">Hydrolase</keyword>
<dbReference type="InterPro" id="IPR045121">
    <property type="entry name" value="CoAse"/>
</dbReference>
<evidence type="ECO:0000256" key="3">
    <source>
        <dbReference type="ARBA" id="ARBA00022723"/>
    </source>
</evidence>
<keyword evidence="8" id="KW-0255">Endonuclease</keyword>
<dbReference type="CDD" id="cd03426">
    <property type="entry name" value="NUDIX_CoAse_Nudt7"/>
    <property type="match status" value="1"/>
</dbReference>
<accession>A0A5B7WXJ6</accession>
<dbReference type="Proteomes" id="UP000307000">
    <property type="component" value="Chromosome"/>
</dbReference>
<dbReference type="InterPro" id="IPR015797">
    <property type="entry name" value="NUDIX_hydrolase-like_dom_sf"/>
</dbReference>
<evidence type="ECO:0000313" key="9">
    <source>
        <dbReference type="Proteomes" id="UP000307000"/>
    </source>
</evidence>
<comment type="cofactor">
    <cofactor evidence="2">
        <name>Mg(2+)</name>
        <dbReference type="ChEBI" id="CHEBI:18420"/>
    </cofactor>
</comment>
<dbReference type="SUPFAM" id="SSF55811">
    <property type="entry name" value="Nudix"/>
    <property type="match status" value="1"/>
</dbReference>
<dbReference type="PANTHER" id="PTHR12992:SF11">
    <property type="entry name" value="MITOCHONDRIAL COENZYME A DIPHOSPHATASE NUDT8"/>
    <property type="match status" value="1"/>
</dbReference>
<sequence>MSARTELEAIIKTHRTRAGAPQSMPRDWVMQQVDAPTARRAAVLMLFGHHDSGPLRDDSPADELDLLFVTRAATLRNHAGQIAFPGGGIDPEDDSPAAAALREAEEETGVRTDGIQVLGQLSDAELPITNFLVTPVIGWWQQESEVYPVDPGESQDVFRAPVAELLNPHNRLSAVVSRGRQRFSAPAFDYEGRIIWGFTAIVLDRLFNELGWTRHWDTAREIKMA</sequence>
<evidence type="ECO:0000256" key="5">
    <source>
        <dbReference type="ARBA" id="ARBA00022842"/>
    </source>
</evidence>
<dbReference type="EMBL" id="CP034412">
    <property type="protein sequence ID" value="QCY47944.1"/>
    <property type="molecule type" value="Genomic_DNA"/>
</dbReference>
<dbReference type="Gene3D" id="3.90.79.10">
    <property type="entry name" value="Nucleoside Triphosphate Pyrophosphohydrolase"/>
    <property type="match status" value="1"/>
</dbReference>